<dbReference type="PRINTS" id="PR00302">
    <property type="entry name" value="LUPUSLA"/>
</dbReference>
<protein>
    <recommendedName>
        <fullName evidence="11">Lupus La protein</fullName>
    </recommendedName>
</protein>
<comment type="caution">
    <text evidence="9">The sequence shown here is derived from an EMBL/GenBank/DDBJ whole genome shotgun (WGS) entry which is preliminary data.</text>
</comment>
<feature type="region of interest" description="Disordered" evidence="5">
    <location>
        <begin position="322"/>
        <end position="390"/>
    </location>
</feature>
<proteinExistence type="predicted"/>
<feature type="domain" description="RRM" evidence="6">
    <location>
        <begin position="231"/>
        <end position="307"/>
    </location>
</feature>
<dbReference type="PANTHER" id="PTHR22792">
    <property type="entry name" value="LUPUS LA PROTEIN-RELATED"/>
    <property type="match status" value="1"/>
</dbReference>
<dbReference type="PROSITE" id="PS51939">
    <property type="entry name" value="XRRM"/>
    <property type="match status" value="1"/>
</dbReference>
<evidence type="ECO:0000259" key="7">
    <source>
        <dbReference type="PROSITE" id="PS50961"/>
    </source>
</evidence>
<keyword evidence="2 4" id="KW-0694">RNA-binding</keyword>
<evidence type="ECO:0000259" key="8">
    <source>
        <dbReference type="PROSITE" id="PS51939"/>
    </source>
</evidence>
<feature type="domain" description="HTH La-type RNA-binding" evidence="7">
    <location>
        <begin position="7"/>
        <end position="100"/>
    </location>
</feature>
<dbReference type="SMART" id="SM00360">
    <property type="entry name" value="RRM"/>
    <property type="match status" value="2"/>
</dbReference>
<feature type="compositionally biased region" description="Basic residues" evidence="5">
    <location>
        <begin position="198"/>
        <end position="207"/>
    </location>
</feature>
<dbReference type="SUPFAM" id="SSF46785">
    <property type="entry name" value="Winged helix' DNA-binding domain"/>
    <property type="match status" value="1"/>
</dbReference>
<evidence type="ECO:0008006" key="11">
    <source>
        <dbReference type="Google" id="ProtNLM"/>
    </source>
</evidence>
<feature type="compositionally biased region" description="Basic residues" evidence="5">
    <location>
        <begin position="347"/>
        <end position="356"/>
    </location>
</feature>
<evidence type="ECO:0000313" key="10">
    <source>
        <dbReference type="Proteomes" id="UP001634394"/>
    </source>
</evidence>
<dbReference type="Gene3D" id="1.10.10.10">
    <property type="entry name" value="Winged helix-like DNA-binding domain superfamily/Winged helix DNA-binding domain"/>
    <property type="match status" value="1"/>
</dbReference>
<evidence type="ECO:0000256" key="3">
    <source>
        <dbReference type="ARBA" id="ARBA00023242"/>
    </source>
</evidence>
<dbReference type="SMART" id="SM00715">
    <property type="entry name" value="LA"/>
    <property type="match status" value="1"/>
</dbReference>
<gene>
    <name evidence="9" type="ORF">ACJMK2_015217</name>
</gene>
<organism evidence="9 10">
    <name type="scientific">Sinanodonta woodiana</name>
    <name type="common">Chinese pond mussel</name>
    <name type="synonym">Anodonta woodiana</name>
    <dbReference type="NCBI Taxonomy" id="1069815"/>
    <lineage>
        <taxon>Eukaryota</taxon>
        <taxon>Metazoa</taxon>
        <taxon>Spiralia</taxon>
        <taxon>Lophotrochozoa</taxon>
        <taxon>Mollusca</taxon>
        <taxon>Bivalvia</taxon>
        <taxon>Autobranchia</taxon>
        <taxon>Heteroconchia</taxon>
        <taxon>Palaeoheterodonta</taxon>
        <taxon>Unionida</taxon>
        <taxon>Unionoidea</taxon>
        <taxon>Unionidae</taxon>
        <taxon>Unioninae</taxon>
        <taxon>Sinanodonta</taxon>
    </lineage>
</organism>
<dbReference type="PROSITE" id="PS50102">
    <property type="entry name" value="RRM"/>
    <property type="match status" value="2"/>
</dbReference>
<dbReference type="InterPro" id="IPR045180">
    <property type="entry name" value="La_dom_prot"/>
</dbReference>
<dbReference type="GO" id="GO:1990904">
    <property type="term" value="C:ribonucleoprotein complex"/>
    <property type="evidence" value="ECO:0007669"/>
    <property type="project" value="UniProtKB-UniRule"/>
</dbReference>
<feature type="compositionally biased region" description="Basic residues" evidence="5">
    <location>
        <begin position="327"/>
        <end position="338"/>
    </location>
</feature>
<keyword evidence="3" id="KW-0539">Nucleus</keyword>
<feature type="domain" description="XRRM" evidence="8">
    <location>
        <begin position="226"/>
        <end position="346"/>
    </location>
</feature>
<dbReference type="PROSITE" id="PS50961">
    <property type="entry name" value="HTH_LA"/>
    <property type="match status" value="1"/>
</dbReference>
<dbReference type="GO" id="GO:0005634">
    <property type="term" value="C:nucleus"/>
    <property type="evidence" value="ECO:0007669"/>
    <property type="project" value="UniProtKB-SubCell"/>
</dbReference>
<dbReference type="CDD" id="cd12541">
    <property type="entry name" value="RRM2_La"/>
    <property type="match status" value="1"/>
</dbReference>
<feature type="region of interest" description="Disordered" evidence="5">
    <location>
        <begin position="193"/>
        <end position="219"/>
    </location>
</feature>
<evidence type="ECO:0000256" key="4">
    <source>
        <dbReference type="PROSITE-ProRule" id="PRU00332"/>
    </source>
</evidence>
<accession>A0ABD3V3L3</accession>
<dbReference type="InterPro" id="IPR012677">
    <property type="entry name" value="Nucleotide-bd_a/b_plait_sf"/>
</dbReference>
<dbReference type="Pfam" id="PF00076">
    <property type="entry name" value="RRM_1"/>
    <property type="match status" value="1"/>
</dbReference>
<evidence type="ECO:0000256" key="1">
    <source>
        <dbReference type="ARBA" id="ARBA00004123"/>
    </source>
</evidence>
<dbReference type="InterPro" id="IPR000504">
    <property type="entry name" value="RRM_dom"/>
</dbReference>
<comment type="subcellular location">
    <subcellularLocation>
        <location evidence="1">Nucleus</location>
    </subcellularLocation>
</comment>
<evidence type="ECO:0000313" key="9">
    <source>
        <dbReference type="EMBL" id="KAL3856020.1"/>
    </source>
</evidence>
<evidence type="ECO:0000259" key="6">
    <source>
        <dbReference type="PROSITE" id="PS50102"/>
    </source>
</evidence>
<evidence type="ECO:0000256" key="5">
    <source>
        <dbReference type="SAM" id="MobiDB-lite"/>
    </source>
</evidence>
<dbReference type="InterPro" id="IPR014886">
    <property type="entry name" value="La_xRRM"/>
</dbReference>
<dbReference type="CDD" id="cd08028">
    <property type="entry name" value="LARP_3"/>
    <property type="match status" value="1"/>
</dbReference>
<dbReference type="InterPro" id="IPR006630">
    <property type="entry name" value="La_HTH"/>
</dbReference>
<sequence length="390" mass="45657">MAANGTGDALSDLEKKIIRQVEYYFGDINLPRDKFLLEQIKENEDGWVTMETMVKFNRLRELSEDFEVIAGSLRKSTSGLVEVSEDNQKVRRNPKQPMPENTAERRQELMDRTLYVKPFPLDVTLDKLMEFFEGHGNVEGLLMRRDMKKKFKGSVFITFKKNEDTEKFVKAETVKFEDTELIKKLKKDYYAEKDEQKKQRKMEHQKKKQEVDKKKEQDAKEKIKSQLTEGAVLHLKGLKKETQRDDIKNFFQDHGNVAWVNFNRGDEEAKVRFSEKNAAKEILEKVKNADGKIVLNDAELECRVLEGDEEFEYWENAFREMAERRDSNKRKGSNRGRQGRFGGRKGYMGKKNRSRKERQSDDEEDGNDDDGNNVEDEDADEPPAKQIKVE</sequence>
<feature type="compositionally biased region" description="Basic and acidic residues" evidence="5">
    <location>
        <begin position="208"/>
        <end position="219"/>
    </location>
</feature>
<dbReference type="Pfam" id="PF08777">
    <property type="entry name" value="RRM_3"/>
    <property type="match status" value="1"/>
</dbReference>
<reference evidence="9 10" key="1">
    <citation type="submission" date="2024-11" db="EMBL/GenBank/DDBJ databases">
        <title>Chromosome-level genome assembly of the freshwater bivalve Anodonta woodiana.</title>
        <authorList>
            <person name="Chen X."/>
        </authorList>
    </citation>
    <scope>NUCLEOTIDE SEQUENCE [LARGE SCALE GENOMIC DNA]</scope>
    <source>
        <strain evidence="9">MN2024</strain>
        <tissue evidence="9">Gills</tissue>
    </source>
</reference>
<dbReference type="Gene3D" id="3.30.70.330">
    <property type="match status" value="2"/>
</dbReference>
<dbReference type="InterPro" id="IPR036388">
    <property type="entry name" value="WH-like_DNA-bd_sf"/>
</dbReference>
<dbReference type="Pfam" id="PF05383">
    <property type="entry name" value="La"/>
    <property type="match status" value="1"/>
</dbReference>
<name>A0ABD3V3L3_SINWO</name>
<keyword evidence="10" id="KW-1185">Reference proteome</keyword>
<dbReference type="InterPro" id="IPR036390">
    <property type="entry name" value="WH_DNA-bd_sf"/>
</dbReference>
<dbReference type="Proteomes" id="UP001634394">
    <property type="component" value="Unassembled WGS sequence"/>
</dbReference>
<dbReference type="PANTHER" id="PTHR22792:SF166">
    <property type="entry name" value="LUPUS LA PROTEIN HOMOLOG"/>
    <property type="match status" value="1"/>
</dbReference>
<feature type="domain" description="RRM" evidence="6">
    <location>
        <begin position="112"/>
        <end position="192"/>
    </location>
</feature>
<dbReference type="EMBL" id="JBJQND010000014">
    <property type="protein sequence ID" value="KAL3856020.1"/>
    <property type="molecule type" value="Genomic_DNA"/>
</dbReference>
<dbReference type="CDD" id="cd12291">
    <property type="entry name" value="RRM1_La"/>
    <property type="match status" value="1"/>
</dbReference>
<dbReference type="InterPro" id="IPR035979">
    <property type="entry name" value="RBD_domain_sf"/>
</dbReference>
<dbReference type="SUPFAM" id="SSF54928">
    <property type="entry name" value="RNA-binding domain, RBD"/>
    <property type="match status" value="1"/>
</dbReference>
<dbReference type="GO" id="GO:0003723">
    <property type="term" value="F:RNA binding"/>
    <property type="evidence" value="ECO:0007669"/>
    <property type="project" value="UniProtKB-UniRule"/>
</dbReference>
<dbReference type="AlphaFoldDB" id="A0ABD3V3L3"/>
<dbReference type="InterPro" id="IPR002344">
    <property type="entry name" value="Lupus_La"/>
</dbReference>
<feature type="compositionally biased region" description="Acidic residues" evidence="5">
    <location>
        <begin position="360"/>
        <end position="381"/>
    </location>
</feature>
<evidence type="ECO:0000256" key="2">
    <source>
        <dbReference type="ARBA" id="ARBA00022884"/>
    </source>
</evidence>